<sequence length="715" mass="81036">MNSDKQEKDTLPKFNYQQLENKENNSNYCPSIKIISTRGRTDSSNSINNSQLNNKMINSNNKKASSSSISTYSNPNSYHRYNQSISNSIHSIHSNHSTSSTSLNKYKNVDNTNGKYDKNGKNSHLHPSVNDYSMQKKNSLGGGINIDSLNALAIENDVTSQLSSSKSSLTFRLNDGSLKSYSKISTSNMKKGVPNKSSRDKSSVNSHPTSDIGSYYSSNNTLKGVRPRSSVSYQHESNRPLNNNTTASVLNSHTPSINMYNSNNYLGANMGLKKKYSSCYSISSNSTILAPPRKYLNNNTSIYSYPKLKHMCYVFIIIIIHFCVINYAVLSTKWFVVDTKYIESKTKDATDSKDSGHIYVHYEFGMYKFCYNDLSKFNSTEPVEPSEQIEQTCESISDNCPTTFLTETSCINFNFNTSRIQFNEHEKCIPEDSTDPEFSFCHLTSKSRTISKIYLLLNLMSLIVGASILYLTIKFREKEKGSLKNTIRKRLSIISEHYSFSIDRYRTKNNNNNNKNNAATDTKNNNNNEMEVVSFGNRQQYCEPESYDNESTSPSGRTGRITYNIPNSPNNLNIRRQVSASESILMNNPQAYLSPNIDEPNKQEVDEETAKRKKILKLLFTVLITLCLILDISIGVSVILIVIAIILNIIAVVYVILHLAYIHYSKSKTYWANDGDDDSTSQSYDSSLQHSSYYNYNPYIYNQNNYNSNNMTYIP</sequence>
<feature type="compositionally biased region" description="Low complexity" evidence="1">
    <location>
        <begin position="508"/>
        <end position="527"/>
    </location>
</feature>
<feature type="compositionally biased region" description="Low complexity" evidence="1">
    <location>
        <begin position="92"/>
        <end position="102"/>
    </location>
</feature>
<feature type="compositionally biased region" description="Polar residues" evidence="1">
    <location>
        <begin position="203"/>
        <end position="222"/>
    </location>
</feature>
<proteinExistence type="predicted"/>
<feature type="transmembrane region" description="Helical" evidence="2">
    <location>
        <begin position="311"/>
        <end position="330"/>
    </location>
</feature>
<dbReference type="EMBL" id="MCFG01000088">
    <property type="protein sequence ID" value="ORX82738.1"/>
    <property type="molecule type" value="Genomic_DNA"/>
</dbReference>
<evidence type="ECO:0000313" key="4">
    <source>
        <dbReference type="Proteomes" id="UP000193944"/>
    </source>
</evidence>
<organism evidence="3 4">
    <name type="scientific">Anaeromyces robustus</name>
    <dbReference type="NCBI Taxonomy" id="1754192"/>
    <lineage>
        <taxon>Eukaryota</taxon>
        <taxon>Fungi</taxon>
        <taxon>Fungi incertae sedis</taxon>
        <taxon>Chytridiomycota</taxon>
        <taxon>Chytridiomycota incertae sedis</taxon>
        <taxon>Neocallimastigomycetes</taxon>
        <taxon>Neocallimastigales</taxon>
        <taxon>Neocallimastigaceae</taxon>
        <taxon>Anaeromyces</taxon>
    </lineage>
</organism>
<feature type="transmembrane region" description="Helical" evidence="2">
    <location>
        <begin position="453"/>
        <end position="473"/>
    </location>
</feature>
<evidence type="ECO:0000313" key="3">
    <source>
        <dbReference type="EMBL" id="ORX82738.1"/>
    </source>
</evidence>
<feature type="compositionally biased region" description="Polar residues" evidence="1">
    <location>
        <begin position="229"/>
        <end position="247"/>
    </location>
</feature>
<feature type="region of interest" description="Disordered" evidence="1">
    <location>
        <begin position="506"/>
        <end position="527"/>
    </location>
</feature>
<keyword evidence="2" id="KW-0472">Membrane</keyword>
<reference evidence="3 4" key="2">
    <citation type="submission" date="2016-08" db="EMBL/GenBank/DDBJ databases">
        <title>Pervasive Adenine N6-methylation of Active Genes in Fungi.</title>
        <authorList>
            <consortium name="DOE Joint Genome Institute"/>
            <person name="Mondo S.J."/>
            <person name="Dannebaum R.O."/>
            <person name="Kuo R.C."/>
            <person name="Labutti K."/>
            <person name="Haridas S."/>
            <person name="Kuo A."/>
            <person name="Salamov A."/>
            <person name="Ahrendt S.R."/>
            <person name="Lipzen A."/>
            <person name="Sullivan W."/>
            <person name="Andreopoulos W.B."/>
            <person name="Clum A."/>
            <person name="Lindquist E."/>
            <person name="Daum C."/>
            <person name="Ramamoorthy G.K."/>
            <person name="Gryganskyi A."/>
            <person name="Culley D."/>
            <person name="Magnuson J.K."/>
            <person name="James T.Y."/>
            <person name="O'Malley M.A."/>
            <person name="Stajich J.E."/>
            <person name="Spatafora J.W."/>
            <person name="Visel A."/>
            <person name="Grigoriev I.V."/>
        </authorList>
    </citation>
    <scope>NUCLEOTIDE SEQUENCE [LARGE SCALE GENOMIC DNA]</scope>
    <source>
        <strain evidence="3 4">S4</strain>
    </source>
</reference>
<dbReference type="OrthoDB" id="10638771at2759"/>
<keyword evidence="4" id="KW-1185">Reference proteome</keyword>
<gene>
    <name evidence="3" type="ORF">BCR32DRAFT_243943</name>
</gene>
<evidence type="ECO:0000256" key="1">
    <source>
        <dbReference type="SAM" id="MobiDB-lite"/>
    </source>
</evidence>
<feature type="region of interest" description="Disordered" evidence="1">
    <location>
        <begin position="92"/>
        <end position="136"/>
    </location>
</feature>
<dbReference type="AlphaFoldDB" id="A0A1Y1XAG9"/>
<evidence type="ECO:0000256" key="2">
    <source>
        <dbReference type="SAM" id="Phobius"/>
    </source>
</evidence>
<protein>
    <submittedName>
        <fullName evidence="3">Uncharacterized protein</fullName>
    </submittedName>
</protein>
<keyword evidence="2" id="KW-1133">Transmembrane helix</keyword>
<comment type="caution">
    <text evidence="3">The sequence shown here is derived from an EMBL/GenBank/DDBJ whole genome shotgun (WGS) entry which is preliminary data.</text>
</comment>
<reference evidence="3 4" key="1">
    <citation type="submission" date="2016-08" db="EMBL/GenBank/DDBJ databases">
        <title>A Parts List for Fungal Cellulosomes Revealed by Comparative Genomics.</title>
        <authorList>
            <consortium name="DOE Joint Genome Institute"/>
            <person name="Haitjema C.H."/>
            <person name="Gilmore S.P."/>
            <person name="Henske J.K."/>
            <person name="Solomon K.V."/>
            <person name="De Groot R."/>
            <person name="Kuo A."/>
            <person name="Mondo S.J."/>
            <person name="Salamov A.A."/>
            <person name="Labutti K."/>
            <person name="Zhao Z."/>
            <person name="Chiniquy J."/>
            <person name="Barry K."/>
            <person name="Brewer H.M."/>
            <person name="Purvine S.O."/>
            <person name="Wright A.T."/>
            <person name="Boxma B."/>
            <person name="Van Alen T."/>
            <person name="Hackstein J.H."/>
            <person name="Baker S.E."/>
            <person name="Grigoriev I.V."/>
            <person name="O'Malley M.A."/>
        </authorList>
    </citation>
    <scope>NUCLEOTIDE SEQUENCE [LARGE SCALE GENOMIC DNA]</scope>
    <source>
        <strain evidence="3 4">S4</strain>
    </source>
</reference>
<feature type="compositionally biased region" description="Low complexity" evidence="1">
    <location>
        <begin position="43"/>
        <end position="72"/>
    </location>
</feature>
<name>A0A1Y1XAG9_9FUNG</name>
<keyword evidence="2" id="KW-0812">Transmembrane</keyword>
<feature type="transmembrane region" description="Helical" evidence="2">
    <location>
        <begin position="638"/>
        <end position="661"/>
    </location>
</feature>
<accession>A0A1Y1XAG9</accession>
<feature type="transmembrane region" description="Helical" evidence="2">
    <location>
        <begin position="615"/>
        <end position="632"/>
    </location>
</feature>
<feature type="compositionally biased region" description="Polar residues" evidence="1">
    <location>
        <begin position="103"/>
        <end position="114"/>
    </location>
</feature>
<feature type="region of interest" description="Disordered" evidence="1">
    <location>
        <begin position="185"/>
        <end position="247"/>
    </location>
</feature>
<feature type="region of interest" description="Disordered" evidence="1">
    <location>
        <begin position="543"/>
        <end position="564"/>
    </location>
</feature>
<dbReference type="Proteomes" id="UP000193944">
    <property type="component" value="Unassembled WGS sequence"/>
</dbReference>
<feature type="region of interest" description="Disordered" evidence="1">
    <location>
        <begin position="39"/>
        <end position="72"/>
    </location>
</feature>